<dbReference type="Proteomes" id="UP001420932">
    <property type="component" value="Unassembled WGS sequence"/>
</dbReference>
<dbReference type="AlphaFoldDB" id="A0AAP0ELE6"/>
<name>A0AAP0ELE6_9MAGN</name>
<evidence type="ECO:0000256" key="1">
    <source>
        <dbReference type="SAM" id="MobiDB-lite"/>
    </source>
</evidence>
<proteinExistence type="predicted"/>
<feature type="region of interest" description="Disordered" evidence="1">
    <location>
        <begin position="54"/>
        <end position="106"/>
    </location>
</feature>
<keyword evidence="3" id="KW-1185">Reference proteome</keyword>
<evidence type="ECO:0000313" key="2">
    <source>
        <dbReference type="EMBL" id="KAK9092703.1"/>
    </source>
</evidence>
<feature type="compositionally biased region" description="Basic and acidic residues" evidence="1">
    <location>
        <begin position="83"/>
        <end position="99"/>
    </location>
</feature>
<gene>
    <name evidence="2" type="ORF">Syun_027614</name>
</gene>
<evidence type="ECO:0000313" key="3">
    <source>
        <dbReference type="Proteomes" id="UP001420932"/>
    </source>
</evidence>
<comment type="caution">
    <text evidence="2">The sequence shown here is derived from an EMBL/GenBank/DDBJ whole genome shotgun (WGS) entry which is preliminary data.</text>
</comment>
<dbReference type="EMBL" id="JBBNAF010000012">
    <property type="protein sequence ID" value="KAK9092703.1"/>
    <property type="molecule type" value="Genomic_DNA"/>
</dbReference>
<sequence>MINHTISRHYIGSRLYLADTFAEAQTKAIENHVVKLKLTGQLLPWRRVRGTQTPASVANARSAVARDGESRIAGGRGRTAMPRGDRRVRDGEREAERQRAKASRRRERCARGAVLRRGVEEAERCAERGVEARC</sequence>
<accession>A0AAP0ELE6</accession>
<protein>
    <submittedName>
        <fullName evidence="2">Uncharacterized protein</fullName>
    </submittedName>
</protein>
<reference evidence="2 3" key="1">
    <citation type="submission" date="2024-01" db="EMBL/GenBank/DDBJ databases">
        <title>Genome assemblies of Stephania.</title>
        <authorList>
            <person name="Yang L."/>
        </authorList>
    </citation>
    <scope>NUCLEOTIDE SEQUENCE [LARGE SCALE GENOMIC DNA]</scope>
    <source>
        <strain evidence="2">YNDBR</strain>
        <tissue evidence="2">Leaf</tissue>
    </source>
</reference>
<organism evidence="2 3">
    <name type="scientific">Stephania yunnanensis</name>
    <dbReference type="NCBI Taxonomy" id="152371"/>
    <lineage>
        <taxon>Eukaryota</taxon>
        <taxon>Viridiplantae</taxon>
        <taxon>Streptophyta</taxon>
        <taxon>Embryophyta</taxon>
        <taxon>Tracheophyta</taxon>
        <taxon>Spermatophyta</taxon>
        <taxon>Magnoliopsida</taxon>
        <taxon>Ranunculales</taxon>
        <taxon>Menispermaceae</taxon>
        <taxon>Menispermoideae</taxon>
        <taxon>Cissampelideae</taxon>
        <taxon>Stephania</taxon>
    </lineage>
</organism>